<sequence>MVNYGGDEVSALVIDIGTSSLRAGYAGDDTPKAIIPTSYGYIDIPQEQQPSELGGDGDVTMAEGDSATNGNAGPKPDQSEQKKVKLYIGQNGPSMWREGMEVANPVANGMISNFDPIPPLIEHALKEVMRCDPSEHPVLVTEPAWNTPANRERMAEIMFEEFHVPAFYISNTSVLNAFAAGKGSAYVIDIGSSTASVTPVIDGFVLRRGLGYSSLPQLVHAHAKHLLTAQNSRRPGIELWPHQLIASRQPVETGQPPKFELRQDRIAGTTQKWKDWAEAREVDEWIQSVSGVLDQGWNEQAASARGPRHYEFPTGYSNYFSAAERYSVGEQFFTHSPQLVASNQNLPKTIPALISGSLSACDPEIRQVLMGNVVLTGGGSLFTGFVDRLQTELSRNFPHVRATPNMHLPFTTASSYHQAKIHAPGNPTERRYGAWLGGSILASLGTFHQLWISREEWEEHGKAIVGQRCK</sequence>
<dbReference type="InterPro" id="IPR004000">
    <property type="entry name" value="Actin"/>
</dbReference>
<dbReference type="SMART" id="SM00268">
    <property type="entry name" value="ACTIN"/>
    <property type="match status" value="1"/>
</dbReference>
<dbReference type="InParanoid" id="S8FNM8"/>
<name>S8FNM8_FOMSC</name>
<dbReference type="eggNOG" id="KOG0679">
    <property type="taxonomic scope" value="Eukaryota"/>
</dbReference>
<keyword evidence="4" id="KW-1185">Reference proteome</keyword>
<dbReference type="STRING" id="743788.S8FNM8"/>
<feature type="region of interest" description="Disordered" evidence="2">
    <location>
        <begin position="47"/>
        <end position="82"/>
    </location>
</feature>
<dbReference type="InterPro" id="IPR020902">
    <property type="entry name" value="Actin/actin-like_CS"/>
</dbReference>
<dbReference type="AlphaFoldDB" id="S8FNM8"/>
<dbReference type="Proteomes" id="UP000015241">
    <property type="component" value="Unassembled WGS sequence"/>
</dbReference>
<dbReference type="FunCoup" id="S8FNM8">
    <property type="interactions" value="184"/>
</dbReference>
<dbReference type="EMBL" id="KE504133">
    <property type="protein sequence ID" value="EPT02876.1"/>
    <property type="molecule type" value="Genomic_DNA"/>
</dbReference>
<dbReference type="InterPro" id="IPR043129">
    <property type="entry name" value="ATPase_NBD"/>
</dbReference>
<dbReference type="PROSITE" id="PS01132">
    <property type="entry name" value="ACTINS_ACT_LIKE"/>
    <property type="match status" value="1"/>
</dbReference>
<dbReference type="OrthoDB" id="5132116at2759"/>
<proteinExistence type="inferred from homology"/>
<dbReference type="FunFam" id="3.30.420.40:FF:000058">
    <property type="entry name" value="Putative actin-related protein 5"/>
    <property type="match status" value="1"/>
</dbReference>
<comment type="similarity">
    <text evidence="1">Belongs to the actin family.</text>
</comment>
<dbReference type="Pfam" id="PF00022">
    <property type="entry name" value="Actin"/>
    <property type="match status" value="1"/>
</dbReference>
<evidence type="ECO:0000313" key="3">
    <source>
        <dbReference type="EMBL" id="EPT02876.1"/>
    </source>
</evidence>
<dbReference type="HOGENOM" id="CLU_027965_6_2_1"/>
<dbReference type="Gene3D" id="3.90.640.10">
    <property type="entry name" value="Actin, Chain A, domain 4"/>
    <property type="match status" value="1"/>
</dbReference>
<reference evidence="3 4" key="1">
    <citation type="journal article" date="2012" name="Science">
        <title>The Paleozoic origin of enzymatic lignin decomposition reconstructed from 31 fungal genomes.</title>
        <authorList>
            <person name="Floudas D."/>
            <person name="Binder M."/>
            <person name="Riley R."/>
            <person name="Barry K."/>
            <person name="Blanchette R.A."/>
            <person name="Henrissat B."/>
            <person name="Martinez A.T."/>
            <person name="Otillar R."/>
            <person name="Spatafora J.W."/>
            <person name="Yadav J.S."/>
            <person name="Aerts A."/>
            <person name="Benoit I."/>
            <person name="Boyd A."/>
            <person name="Carlson A."/>
            <person name="Copeland A."/>
            <person name="Coutinho P.M."/>
            <person name="de Vries R.P."/>
            <person name="Ferreira P."/>
            <person name="Findley K."/>
            <person name="Foster B."/>
            <person name="Gaskell J."/>
            <person name="Glotzer D."/>
            <person name="Gorecki P."/>
            <person name="Heitman J."/>
            <person name="Hesse C."/>
            <person name="Hori C."/>
            <person name="Igarashi K."/>
            <person name="Jurgens J.A."/>
            <person name="Kallen N."/>
            <person name="Kersten P."/>
            <person name="Kohler A."/>
            <person name="Kuees U."/>
            <person name="Kumar T.K.A."/>
            <person name="Kuo A."/>
            <person name="LaButti K."/>
            <person name="Larrondo L.F."/>
            <person name="Lindquist E."/>
            <person name="Ling A."/>
            <person name="Lombard V."/>
            <person name="Lucas S."/>
            <person name="Lundell T."/>
            <person name="Martin R."/>
            <person name="McLaughlin D.J."/>
            <person name="Morgenstern I."/>
            <person name="Morin E."/>
            <person name="Murat C."/>
            <person name="Nagy L.G."/>
            <person name="Nolan M."/>
            <person name="Ohm R.A."/>
            <person name="Patyshakuliyeva A."/>
            <person name="Rokas A."/>
            <person name="Ruiz-Duenas F.J."/>
            <person name="Sabat G."/>
            <person name="Salamov A."/>
            <person name="Samejima M."/>
            <person name="Schmutz J."/>
            <person name="Slot J.C."/>
            <person name="St John F."/>
            <person name="Stenlid J."/>
            <person name="Sun H."/>
            <person name="Sun S."/>
            <person name="Syed K."/>
            <person name="Tsang A."/>
            <person name="Wiebenga A."/>
            <person name="Young D."/>
            <person name="Pisabarro A."/>
            <person name="Eastwood D.C."/>
            <person name="Martin F."/>
            <person name="Cullen D."/>
            <person name="Grigoriev I.V."/>
            <person name="Hibbett D.S."/>
        </authorList>
    </citation>
    <scope>NUCLEOTIDE SEQUENCE</scope>
    <source>
        <strain evidence="4">FP-58527</strain>
    </source>
</reference>
<dbReference type="SUPFAM" id="SSF53067">
    <property type="entry name" value="Actin-like ATPase domain"/>
    <property type="match status" value="2"/>
</dbReference>
<accession>S8FNM8</accession>
<gene>
    <name evidence="3" type="ORF">FOMPIDRAFT_128928</name>
</gene>
<evidence type="ECO:0000256" key="2">
    <source>
        <dbReference type="SAM" id="MobiDB-lite"/>
    </source>
</evidence>
<dbReference type="CDD" id="cd13395">
    <property type="entry name" value="ASKHA_NBD_Arp4_ACTL6-like"/>
    <property type="match status" value="1"/>
</dbReference>
<protein>
    <submittedName>
        <fullName evidence="3">Actin protein Arp4p</fullName>
    </submittedName>
</protein>
<dbReference type="PANTHER" id="PTHR11937">
    <property type="entry name" value="ACTIN"/>
    <property type="match status" value="1"/>
</dbReference>
<organism evidence="3 4">
    <name type="scientific">Fomitopsis schrenkii</name>
    <name type="common">Brown rot fungus</name>
    <dbReference type="NCBI Taxonomy" id="2126942"/>
    <lineage>
        <taxon>Eukaryota</taxon>
        <taxon>Fungi</taxon>
        <taxon>Dikarya</taxon>
        <taxon>Basidiomycota</taxon>
        <taxon>Agaricomycotina</taxon>
        <taxon>Agaricomycetes</taxon>
        <taxon>Polyporales</taxon>
        <taxon>Fomitopsis</taxon>
    </lineage>
</organism>
<evidence type="ECO:0000256" key="1">
    <source>
        <dbReference type="RuleBase" id="RU000487"/>
    </source>
</evidence>
<evidence type="ECO:0000313" key="4">
    <source>
        <dbReference type="Proteomes" id="UP000015241"/>
    </source>
</evidence>
<dbReference type="Gene3D" id="3.30.420.40">
    <property type="match status" value="4"/>
</dbReference>